<dbReference type="EMBL" id="BTSY01000002">
    <property type="protein sequence ID" value="GMT13787.1"/>
    <property type="molecule type" value="Genomic_DNA"/>
</dbReference>
<comment type="caution">
    <text evidence="2">The sequence shown here is derived from an EMBL/GenBank/DDBJ whole genome shotgun (WGS) entry which is preliminary data.</text>
</comment>
<reference evidence="2" key="1">
    <citation type="submission" date="2023-10" db="EMBL/GenBank/DDBJ databases">
        <title>Genome assembly of Pristionchus species.</title>
        <authorList>
            <person name="Yoshida K."/>
            <person name="Sommer R.J."/>
        </authorList>
    </citation>
    <scope>NUCLEOTIDE SEQUENCE</scope>
    <source>
        <strain evidence="2">RS5133</strain>
    </source>
</reference>
<feature type="non-terminal residue" evidence="2">
    <location>
        <position position="104"/>
    </location>
</feature>
<feature type="non-terminal residue" evidence="2">
    <location>
        <position position="1"/>
    </location>
</feature>
<feature type="transmembrane region" description="Helical" evidence="1">
    <location>
        <begin position="77"/>
        <end position="103"/>
    </location>
</feature>
<accession>A0AAV5V4P7</accession>
<dbReference type="Proteomes" id="UP001432322">
    <property type="component" value="Unassembled WGS sequence"/>
</dbReference>
<keyword evidence="1" id="KW-0472">Membrane</keyword>
<evidence type="ECO:0000313" key="2">
    <source>
        <dbReference type="EMBL" id="GMT13787.1"/>
    </source>
</evidence>
<proteinExistence type="predicted"/>
<keyword evidence="3" id="KW-1185">Reference proteome</keyword>
<keyword evidence="1" id="KW-0812">Transmembrane</keyword>
<protein>
    <submittedName>
        <fullName evidence="2">Uncharacterized protein</fullName>
    </submittedName>
</protein>
<evidence type="ECO:0000313" key="3">
    <source>
        <dbReference type="Proteomes" id="UP001432322"/>
    </source>
</evidence>
<evidence type="ECO:0000256" key="1">
    <source>
        <dbReference type="SAM" id="Phobius"/>
    </source>
</evidence>
<sequence>QCIDDIDESIHTSVTQIEDQQFPSSKSGAIALFFYNKKRALVLTIIAMLNGIEMPLLAVSFFFVFGSIKAKDYENELFWTMMASIILGVFTSIVLLLLVTFYAY</sequence>
<feature type="transmembrane region" description="Helical" evidence="1">
    <location>
        <begin position="40"/>
        <end position="65"/>
    </location>
</feature>
<keyword evidence="1" id="KW-1133">Transmembrane helix</keyword>
<name>A0AAV5V4P7_9BILA</name>
<organism evidence="2 3">
    <name type="scientific">Pristionchus fissidentatus</name>
    <dbReference type="NCBI Taxonomy" id="1538716"/>
    <lineage>
        <taxon>Eukaryota</taxon>
        <taxon>Metazoa</taxon>
        <taxon>Ecdysozoa</taxon>
        <taxon>Nematoda</taxon>
        <taxon>Chromadorea</taxon>
        <taxon>Rhabditida</taxon>
        <taxon>Rhabditina</taxon>
        <taxon>Diplogasteromorpha</taxon>
        <taxon>Diplogasteroidea</taxon>
        <taxon>Neodiplogasteridae</taxon>
        <taxon>Pristionchus</taxon>
    </lineage>
</organism>
<dbReference type="AlphaFoldDB" id="A0AAV5V4P7"/>
<gene>
    <name evidence="2" type="ORF">PFISCL1PPCAC_5084</name>
</gene>